<dbReference type="Gene3D" id="3.40.50.2000">
    <property type="entry name" value="Glycogen Phosphorylase B"/>
    <property type="match status" value="1"/>
</dbReference>
<dbReference type="SUPFAM" id="SSF53756">
    <property type="entry name" value="UDP-Glycosyltransferase/glycogen phosphorylase"/>
    <property type="match status" value="1"/>
</dbReference>
<evidence type="ECO:0000256" key="3">
    <source>
        <dbReference type="SAM" id="MobiDB-lite"/>
    </source>
</evidence>
<organism evidence="4 5">
    <name type="scientific">Apatococcus lobatus</name>
    <dbReference type="NCBI Taxonomy" id="904363"/>
    <lineage>
        <taxon>Eukaryota</taxon>
        <taxon>Viridiplantae</taxon>
        <taxon>Chlorophyta</taxon>
        <taxon>core chlorophytes</taxon>
        <taxon>Trebouxiophyceae</taxon>
        <taxon>Chlorellales</taxon>
        <taxon>Chlorellaceae</taxon>
        <taxon>Apatococcus</taxon>
    </lineage>
</organism>
<keyword evidence="2" id="KW-0808">Transferase</keyword>
<dbReference type="GO" id="GO:0008194">
    <property type="term" value="F:UDP-glycosyltransferase activity"/>
    <property type="evidence" value="ECO:0007669"/>
    <property type="project" value="InterPro"/>
</dbReference>
<feature type="region of interest" description="Disordered" evidence="3">
    <location>
        <begin position="197"/>
        <end position="220"/>
    </location>
</feature>
<dbReference type="InterPro" id="IPR050271">
    <property type="entry name" value="UDP-glycosyltransferase"/>
</dbReference>
<dbReference type="AlphaFoldDB" id="A0AAW1S3K0"/>
<proteinExistence type="predicted"/>
<evidence type="ECO:0000256" key="2">
    <source>
        <dbReference type="ARBA" id="ARBA00022679"/>
    </source>
</evidence>
<gene>
    <name evidence="4" type="ORF">WJX74_009488</name>
</gene>
<dbReference type="PANTHER" id="PTHR48043">
    <property type="entry name" value="EG:EG0003.4 PROTEIN-RELATED"/>
    <property type="match status" value="1"/>
</dbReference>
<evidence type="ECO:0000313" key="4">
    <source>
        <dbReference type="EMBL" id="KAK9840412.1"/>
    </source>
</evidence>
<keyword evidence="5" id="KW-1185">Reference proteome</keyword>
<keyword evidence="1" id="KW-0328">Glycosyltransferase</keyword>
<sequence>MMGGPSTREQELSNRYGYTADGSWVSKSTAAAYIAMGDWALEYPFPLPPKVHMIGALNAAPGKPLPADILEVLHGRRPFGHSSDKSEVEGAVIVSMGTAVAVEAAEVLSMAANLAALKRPVLCKISNAEMPGNMTLDLLEAAYHGTPIVAVPVFGDQPHNADKSVYHGCGHVVPIDKILNTDKLHLRDAISAVVEDPSFQANAQGPKADEAASNSSSAGS</sequence>
<dbReference type="InterPro" id="IPR002213">
    <property type="entry name" value="UDP_glucos_trans"/>
</dbReference>
<accession>A0AAW1S3K0</accession>
<evidence type="ECO:0000256" key="1">
    <source>
        <dbReference type="ARBA" id="ARBA00022676"/>
    </source>
</evidence>
<dbReference type="Pfam" id="PF00201">
    <property type="entry name" value="UDPGT"/>
    <property type="match status" value="2"/>
</dbReference>
<dbReference type="EMBL" id="JALJOS010000004">
    <property type="protein sequence ID" value="KAK9840412.1"/>
    <property type="molecule type" value="Genomic_DNA"/>
</dbReference>
<comment type="caution">
    <text evidence="4">The sequence shown here is derived from an EMBL/GenBank/DDBJ whole genome shotgun (WGS) entry which is preliminary data.</text>
</comment>
<name>A0AAW1S3K0_9CHLO</name>
<protein>
    <submittedName>
        <fullName evidence="4">Uncharacterized protein</fullName>
    </submittedName>
</protein>
<dbReference type="PANTHER" id="PTHR48043:SF145">
    <property type="entry name" value="FI06409P-RELATED"/>
    <property type="match status" value="1"/>
</dbReference>
<evidence type="ECO:0000313" key="5">
    <source>
        <dbReference type="Proteomes" id="UP001438707"/>
    </source>
</evidence>
<dbReference type="Proteomes" id="UP001438707">
    <property type="component" value="Unassembled WGS sequence"/>
</dbReference>
<reference evidence="4 5" key="1">
    <citation type="journal article" date="2024" name="Nat. Commun.">
        <title>Phylogenomics reveals the evolutionary origins of lichenization in chlorophyte algae.</title>
        <authorList>
            <person name="Puginier C."/>
            <person name="Libourel C."/>
            <person name="Otte J."/>
            <person name="Skaloud P."/>
            <person name="Haon M."/>
            <person name="Grisel S."/>
            <person name="Petersen M."/>
            <person name="Berrin J.G."/>
            <person name="Delaux P.M."/>
            <person name="Dal Grande F."/>
            <person name="Keller J."/>
        </authorList>
    </citation>
    <scope>NUCLEOTIDE SEQUENCE [LARGE SCALE GENOMIC DNA]</scope>
    <source>
        <strain evidence="4 5">SAG 2145</strain>
    </source>
</reference>